<proteinExistence type="predicted"/>
<name>A0A0D0AR38_9AGAM</name>
<reference evidence="2 3" key="1">
    <citation type="submission" date="2014-04" db="EMBL/GenBank/DDBJ databases">
        <authorList>
            <consortium name="DOE Joint Genome Institute"/>
            <person name="Kuo A."/>
            <person name="Ruytinx J."/>
            <person name="Rineau F."/>
            <person name="Colpaert J."/>
            <person name="Kohler A."/>
            <person name="Nagy L.G."/>
            <person name="Floudas D."/>
            <person name="Copeland A."/>
            <person name="Barry K.W."/>
            <person name="Cichocki N."/>
            <person name="Veneault-Fourrey C."/>
            <person name="LaButti K."/>
            <person name="Lindquist E.A."/>
            <person name="Lipzen A."/>
            <person name="Lundell T."/>
            <person name="Morin E."/>
            <person name="Murat C."/>
            <person name="Sun H."/>
            <person name="Tunlid A."/>
            <person name="Henrissat B."/>
            <person name="Grigoriev I.V."/>
            <person name="Hibbett D.S."/>
            <person name="Martin F."/>
            <person name="Nordberg H.P."/>
            <person name="Cantor M.N."/>
            <person name="Hua S.X."/>
        </authorList>
    </citation>
    <scope>NUCLEOTIDE SEQUENCE [LARGE SCALE GENOMIC DNA]</scope>
    <source>
        <strain evidence="2 3">UH-Slu-Lm8-n1</strain>
    </source>
</reference>
<accession>A0A0D0AR38</accession>
<gene>
    <name evidence="2" type="ORF">CY34DRAFT_647776</name>
</gene>
<evidence type="ECO:0000313" key="2">
    <source>
        <dbReference type="EMBL" id="KIK44206.1"/>
    </source>
</evidence>
<dbReference type="Proteomes" id="UP000054485">
    <property type="component" value="Unassembled WGS sequence"/>
</dbReference>
<dbReference type="HOGENOM" id="CLU_1856634_0_0_1"/>
<organism evidence="2 3">
    <name type="scientific">Suillus luteus UH-Slu-Lm8-n1</name>
    <dbReference type="NCBI Taxonomy" id="930992"/>
    <lineage>
        <taxon>Eukaryota</taxon>
        <taxon>Fungi</taxon>
        <taxon>Dikarya</taxon>
        <taxon>Basidiomycota</taxon>
        <taxon>Agaricomycotina</taxon>
        <taxon>Agaricomycetes</taxon>
        <taxon>Agaricomycetidae</taxon>
        <taxon>Boletales</taxon>
        <taxon>Suillineae</taxon>
        <taxon>Suillaceae</taxon>
        <taxon>Suillus</taxon>
    </lineage>
</organism>
<feature type="compositionally biased region" description="Basic and acidic residues" evidence="1">
    <location>
        <begin position="112"/>
        <end position="128"/>
    </location>
</feature>
<reference evidence="3" key="2">
    <citation type="submission" date="2015-01" db="EMBL/GenBank/DDBJ databases">
        <title>Evolutionary Origins and Diversification of the Mycorrhizal Mutualists.</title>
        <authorList>
            <consortium name="DOE Joint Genome Institute"/>
            <consortium name="Mycorrhizal Genomics Consortium"/>
            <person name="Kohler A."/>
            <person name="Kuo A."/>
            <person name="Nagy L.G."/>
            <person name="Floudas D."/>
            <person name="Copeland A."/>
            <person name="Barry K.W."/>
            <person name="Cichocki N."/>
            <person name="Veneault-Fourrey C."/>
            <person name="LaButti K."/>
            <person name="Lindquist E.A."/>
            <person name="Lipzen A."/>
            <person name="Lundell T."/>
            <person name="Morin E."/>
            <person name="Murat C."/>
            <person name="Riley R."/>
            <person name="Ohm R."/>
            <person name="Sun H."/>
            <person name="Tunlid A."/>
            <person name="Henrissat B."/>
            <person name="Grigoriev I.V."/>
            <person name="Hibbett D.S."/>
            <person name="Martin F."/>
        </authorList>
    </citation>
    <scope>NUCLEOTIDE SEQUENCE [LARGE SCALE GENOMIC DNA]</scope>
    <source>
        <strain evidence="3">UH-Slu-Lm8-n1</strain>
    </source>
</reference>
<protein>
    <submittedName>
        <fullName evidence="2">Unplaced genomic scaffold CY34scaffold_64, whole genome shotgun sequence</fullName>
    </submittedName>
</protein>
<keyword evidence="3" id="KW-1185">Reference proteome</keyword>
<feature type="region of interest" description="Disordered" evidence="1">
    <location>
        <begin position="107"/>
        <end position="138"/>
    </location>
</feature>
<sequence length="138" mass="15830">MQKRVDAFWNLRSATCRISKVQSADKCYRNFPPWFGLTILVMVDSVQCPLQGTLTKTRRQRSQARVRHGRSRLTDLLCMYPGYHSALFVHPRLFILTLLSNYLMSQSSGTDGAEHQHPHDDLAERLSPENDNIGPTEE</sequence>
<dbReference type="InParanoid" id="A0A0D0AR38"/>
<dbReference type="AlphaFoldDB" id="A0A0D0AR38"/>
<evidence type="ECO:0000313" key="3">
    <source>
        <dbReference type="Proteomes" id="UP000054485"/>
    </source>
</evidence>
<dbReference type="EMBL" id="KN835195">
    <property type="protein sequence ID" value="KIK44206.1"/>
    <property type="molecule type" value="Genomic_DNA"/>
</dbReference>
<evidence type="ECO:0000256" key="1">
    <source>
        <dbReference type="SAM" id="MobiDB-lite"/>
    </source>
</evidence>